<keyword evidence="2" id="KW-0460">Magnesium</keyword>
<evidence type="ECO:0000256" key="2">
    <source>
        <dbReference type="PIRSR" id="PIRSR605493-1"/>
    </source>
</evidence>
<evidence type="ECO:0000256" key="1">
    <source>
        <dbReference type="ARBA" id="ARBA00022723"/>
    </source>
</evidence>
<dbReference type="SUPFAM" id="SSF56529">
    <property type="entry name" value="FAH"/>
    <property type="match status" value="1"/>
</dbReference>
<proteinExistence type="predicted"/>
<dbReference type="STRING" id="418495.SAMN05216215_10747"/>
<gene>
    <name evidence="4" type="ORF">SAMN05216215_10747</name>
</gene>
<dbReference type="NCBIfam" id="NF009399">
    <property type="entry name" value="PRK12764.1"/>
    <property type="match status" value="1"/>
</dbReference>
<dbReference type="EMBL" id="FNOK01000074">
    <property type="protein sequence ID" value="SDZ44161.1"/>
    <property type="molecule type" value="Genomic_DNA"/>
</dbReference>
<dbReference type="Pfam" id="PF01557">
    <property type="entry name" value="FAA_hydrolase"/>
    <property type="match status" value="1"/>
</dbReference>
<dbReference type="SUPFAM" id="SSF89562">
    <property type="entry name" value="RraA-like"/>
    <property type="match status" value="1"/>
</dbReference>
<name>A0A1H3T2V2_9PSEU</name>
<keyword evidence="1 2" id="KW-0479">Metal-binding</keyword>
<dbReference type="Gene3D" id="3.90.850.10">
    <property type="entry name" value="Fumarylacetoacetase-like, C-terminal domain"/>
    <property type="match status" value="1"/>
</dbReference>
<dbReference type="OrthoDB" id="9805307at2"/>
<sequence>MSHPLGLAPSKIIAVHLNYRSRAQERGRTPREPSYFLKPPSSLAAHGDAAVRPRGAEALGVEGEIAVIIGERARNVPLESAAYHIGGIAAANDIGCYDLRYADRGSNVRSKGADGYTPVGPAIIDPAEVDLHDLAIRLWVNGELVQEDDSGGLLFGFDYLIADLSRSLTLEPGDIILTGTPAAPPIVRPGDVVEVEVGDGGRLRTVIAEGEEPMSGPGALPALSEKDRRDAFGEPAGLGLPDETERNLRGVATATISAQLRKRGIHHAFIESVRPAKPGTRLLGRAHTLRYLPLREDLFEKRGGGYNAQKSAVDSIRPGEVLVIDARGDSHAGTIGDILALRVQRAGGAGIVTDGAVRDSGSFADLEIPAFAAFHHAAVLGNRHVPWEDNVAIACGGALVEPGDVLVGDDDGVVVIPPALADEIAADAAEQERQERFIYRQVDAGHRIEGLYPLSGEWRERYQQWRDGAA</sequence>
<dbReference type="InterPro" id="IPR036704">
    <property type="entry name" value="RraA/RraA-like_sf"/>
</dbReference>
<evidence type="ECO:0000313" key="4">
    <source>
        <dbReference type="EMBL" id="SDZ44161.1"/>
    </source>
</evidence>
<dbReference type="RefSeq" id="WP_093277453.1">
    <property type="nucleotide sequence ID" value="NZ_FNOK01000074.1"/>
</dbReference>
<dbReference type="Proteomes" id="UP000199529">
    <property type="component" value="Unassembled WGS sequence"/>
</dbReference>
<reference evidence="5" key="1">
    <citation type="submission" date="2016-10" db="EMBL/GenBank/DDBJ databases">
        <authorList>
            <person name="Varghese N."/>
            <person name="Submissions S."/>
        </authorList>
    </citation>
    <scope>NUCLEOTIDE SEQUENCE [LARGE SCALE GENOMIC DNA]</scope>
    <source>
        <strain evidence="5">CGMCC 4.3530</strain>
    </source>
</reference>
<dbReference type="AlphaFoldDB" id="A0A1H3T2V2"/>
<dbReference type="NCBIfam" id="NF006093">
    <property type="entry name" value="PRK08245.1"/>
    <property type="match status" value="1"/>
</dbReference>
<dbReference type="Gene3D" id="3.50.30.40">
    <property type="entry name" value="Ribonuclease E inhibitor RraA/RraA-like"/>
    <property type="match status" value="1"/>
</dbReference>
<dbReference type="PANTHER" id="PTHR11820:SF112">
    <property type="entry name" value="FUMARYLACETOACETATE HYDROLASE FAMILY PROTEIN (AFU_ORTHOLOGUE AFUA_1G02370)-RELATED"/>
    <property type="match status" value="1"/>
</dbReference>
<dbReference type="InterPro" id="IPR036663">
    <property type="entry name" value="Fumarylacetoacetase_C_sf"/>
</dbReference>
<dbReference type="InterPro" id="IPR011234">
    <property type="entry name" value="Fumarylacetoacetase-like_C"/>
</dbReference>
<evidence type="ECO:0000259" key="3">
    <source>
        <dbReference type="Pfam" id="PF01557"/>
    </source>
</evidence>
<dbReference type="InterPro" id="IPR005493">
    <property type="entry name" value="RraA/RraA-like"/>
</dbReference>
<accession>A0A1H3T2V2</accession>
<dbReference type="PANTHER" id="PTHR11820">
    <property type="entry name" value="ACYLPYRUVASE"/>
    <property type="match status" value="1"/>
</dbReference>
<feature type="domain" description="Fumarylacetoacetase-like C-terminal" evidence="3">
    <location>
        <begin position="11"/>
        <end position="207"/>
    </location>
</feature>
<evidence type="ECO:0000313" key="5">
    <source>
        <dbReference type="Proteomes" id="UP000199529"/>
    </source>
</evidence>
<organism evidence="4 5">
    <name type="scientific">Saccharopolyspora shandongensis</name>
    <dbReference type="NCBI Taxonomy" id="418495"/>
    <lineage>
        <taxon>Bacteria</taxon>
        <taxon>Bacillati</taxon>
        <taxon>Actinomycetota</taxon>
        <taxon>Actinomycetes</taxon>
        <taxon>Pseudonocardiales</taxon>
        <taxon>Pseudonocardiaceae</taxon>
        <taxon>Saccharopolyspora</taxon>
    </lineage>
</organism>
<feature type="binding site" evidence="2">
    <location>
        <position position="359"/>
    </location>
    <ligand>
        <name>Mg(2+)</name>
        <dbReference type="ChEBI" id="CHEBI:18420"/>
    </ligand>
</feature>
<protein>
    <submittedName>
        <fullName evidence="4">2-keto-4-pentenoate hydratase/2-oxohepta-3-ene-1,7-dioic acid hydratase (Catechol pathway)</fullName>
    </submittedName>
</protein>
<keyword evidence="5" id="KW-1185">Reference proteome</keyword>
<dbReference type="GO" id="GO:0003824">
    <property type="term" value="F:catalytic activity"/>
    <property type="evidence" value="ECO:0007669"/>
    <property type="project" value="InterPro"/>
</dbReference>
<feature type="binding site" evidence="2">
    <location>
        <position position="358"/>
    </location>
    <ligand>
        <name>substrate</name>
    </ligand>
</feature>
<dbReference type="CDD" id="cd16841">
    <property type="entry name" value="RraA_family"/>
    <property type="match status" value="1"/>
</dbReference>
<comment type="cofactor">
    <cofactor evidence="2">
        <name>Mg(2+)</name>
        <dbReference type="ChEBI" id="CHEBI:18420"/>
    </cofactor>
</comment>
<dbReference type="GO" id="GO:0046872">
    <property type="term" value="F:metal ion binding"/>
    <property type="evidence" value="ECO:0007669"/>
    <property type="project" value="UniProtKB-KW"/>
</dbReference>
<feature type="binding site" evidence="2">
    <location>
        <begin position="336"/>
        <end position="339"/>
    </location>
    <ligand>
        <name>substrate</name>
    </ligand>
</feature>
<dbReference type="Pfam" id="PF03737">
    <property type="entry name" value="RraA-like"/>
    <property type="match status" value="1"/>
</dbReference>